<dbReference type="PROSITE" id="PS50110">
    <property type="entry name" value="RESPONSE_REGULATORY"/>
    <property type="match status" value="1"/>
</dbReference>
<dbReference type="OrthoDB" id="9808843at2"/>
<keyword evidence="1 5" id="KW-0597">Phosphoprotein</keyword>
<evidence type="ECO:0000256" key="1">
    <source>
        <dbReference type="ARBA" id="ARBA00022553"/>
    </source>
</evidence>
<dbReference type="SUPFAM" id="SSF52172">
    <property type="entry name" value="CheY-like"/>
    <property type="match status" value="1"/>
</dbReference>
<feature type="domain" description="Response regulatory" evidence="7">
    <location>
        <begin position="5"/>
        <end position="121"/>
    </location>
</feature>
<dbReference type="InterPro" id="IPR011006">
    <property type="entry name" value="CheY-like_superfamily"/>
</dbReference>
<evidence type="ECO:0000256" key="3">
    <source>
        <dbReference type="ARBA" id="ARBA00023125"/>
    </source>
</evidence>
<dbReference type="InterPro" id="IPR000792">
    <property type="entry name" value="Tscrpt_reg_LuxR_C"/>
</dbReference>
<keyword evidence="4" id="KW-0804">Transcription</keyword>
<keyword evidence="3" id="KW-0238">DNA-binding</keyword>
<dbReference type="SMART" id="SM00448">
    <property type="entry name" value="REC"/>
    <property type="match status" value="1"/>
</dbReference>
<evidence type="ECO:0000313" key="8">
    <source>
        <dbReference type="EMBL" id="KAA0977374.1"/>
    </source>
</evidence>
<dbReference type="Proteomes" id="UP000323856">
    <property type="component" value="Unassembled WGS sequence"/>
</dbReference>
<evidence type="ECO:0000259" key="7">
    <source>
        <dbReference type="PROSITE" id="PS50110"/>
    </source>
</evidence>
<dbReference type="InterPro" id="IPR058245">
    <property type="entry name" value="NreC/VraR/RcsB-like_REC"/>
</dbReference>
<dbReference type="Pfam" id="PF00072">
    <property type="entry name" value="Response_reg"/>
    <property type="match status" value="1"/>
</dbReference>
<dbReference type="PANTHER" id="PTHR43214">
    <property type="entry name" value="TWO-COMPONENT RESPONSE REGULATOR"/>
    <property type="match status" value="1"/>
</dbReference>
<dbReference type="CDD" id="cd17535">
    <property type="entry name" value="REC_NarL-like"/>
    <property type="match status" value="1"/>
</dbReference>
<dbReference type="PRINTS" id="PR00038">
    <property type="entry name" value="HTHLUXR"/>
</dbReference>
<dbReference type="AlphaFoldDB" id="A0A5B0EE83"/>
<dbReference type="PANTHER" id="PTHR43214:SF24">
    <property type="entry name" value="TRANSCRIPTIONAL REGULATORY PROTEIN NARL-RELATED"/>
    <property type="match status" value="1"/>
</dbReference>
<dbReference type="GO" id="GO:0003677">
    <property type="term" value="F:DNA binding"/>
    <property type="evidence" value="ECO:0007669"/>
    <property type="project" value="UniProtKB-KW"/>
</dbReference>
<feature type="domain" description="HTH luxR-type" evidence="6">
    <location>
        <begin position="151"/>
        <end position="216"/>
    </location>
</feature>
<keyword evidence="2" id="KW-0805">Transcription regulation</keyword>
<accession>A0A5B0EE83</accession>
<proteinExistence type="predicted"/>
<dbReference type="GO" id="GO:0000160">
    <property type="term" value="P:phosphorelay signal transduction system"/>
    <property type="evidence" value="ECO:0007669"/>
    <property type="project" value="InterPro"/>
</dbReference>
<dbReference type="InterPro" id="IPR039420">
    <property type="entry name" value="WalR-like"/>
</dbReference>
<evidence type="ECO:0000256" key="4">
    <source>
        <dbReference type="ARBA" id="ARBA00023163"/>
    </source>
</evidence>
<evidence type="ECO:0000259" key="6">
    <source>
        <dbReference type="PROSITE" id="PS50043"/>
    </source>
</evidence>
<feature type="modified residue" description="4-aspartylphosphate" evidence="5">
    <location>
        <position position="56"/>
    </location>
</feature>
<name>A0A5B0EE83_9MICC</name>
<protein>
    <submittedName>
        <fullName evidence="8">Response regulator transcription factor</fullName>
    </submittedName>
</protein>
<evidence type="ECO:0000256" key="5">
    <source>
        <dbReference type="PROSITE-ProRule" id="PRU00169"/>
    </source>
</evidence>
<dbReference type="Pfam" id="PF00196">
    <property type="entry name" value="GerE"/>
    <property type="match status" value="1"/>
</dbReference>
<dbReference type="InterPro" id="IPR001789">
    <property type="entry name" value="Sig_transdc_resp-reg_receiver"/>
</dbReference>
<gene>
    <name evidence="8" type="ORF">FQ154_08765</name>
</gene>
<dbReference type="EMBL" id="VOBL01000007">
    <property type="protein sequence ID" value="KAA0977374.1"/>
    <property type="molecule type" value="Genomic_DNA"/>
</dbReference>
<evidence type="ECO:0000256" key="2">
    <source>
        <dbReference type="ARBA" id="ARBA00023015"/>
    </source>
</evidence>
<dbReference type="Gene3D" id="3.40.50.2300">
    <property type="match status" value="1"/>
</dbReference>
<dbReference type="SMART" id="SM00421">
    <property type="entry name" value="HTH_LUXR"/>
    <property type="match status" value="1"/>
</dbReference>
<reference evidence="8 9" key="1">
    <citation type="submission" date="2019-07" db="EMBL/GenBank/DDBJ databases">
        <title>Analysis of the biochemical properties, biological activity and biotechnological potential of siderophores and biosurfactants produced by Antarctic psychrotolerant bacteria.</title>
        <authorList>
            <person name="Styczynski M."/>
            <person name="Krucon T."/>
            <person name="Decewicz P."/>
            <person name="Dziewit L."/>
        </authorList>
    </citation>
    <scope>NUCLEOTIDE SEQUENCE [LARGE SCALE GENOMIC DNA]</scope>
    <source>
        <strain evidence="8 9">ANT_H27</strain>
    </source>
</reference>
<dbReference type="GO" id="GO:0006355">
    <property type="term" value="P:regulation of DNA-templated transcription"/>
    <property type="evidence" value="ECO:0007669"/>
    <property type="project" value="InterPro"/>
</dbReference>
<dbReference type="CDD" id="cd06170">
    <property type="entry name" value="LuxR_C_like"/>
    <property type="match status" value="1"/>
</dbReference>
<sequence>MTVIQVLVVDNEPLMRQALKIILEAAPGFQWLGEATNGIEAVDFCAGNNPDVILMDMQMPRMDGVEATRIITTNYPDVGVLAITAFSSEEYLVPALRAGAAGYLVKDAEPTEILTAIQAVHDGNAAISASVSQDLILAIRDAHEVKPNSTLGQIPIALSDREHEVLQLLARGRNNPEMAAEMHVSEATVKAHLSRILAKLGVRDRVQALIRAAQYGLVELHMD</sequence>
<comment type="caution">
    <text evidence="8">The sequence shown here is derived from an EMBL/GenBank/DDBJ whole genome shotgun (WGS) entry which is preliminary data.</text>
</comment>
<evidence type="ECO:0000313" key="9">
    <source>
        <dbReference type="Proteomes" id="UP000323856"/>
    </source>
</evidence>
<dbReference type="PROSITE" id="PS50043">
    <property type="entry name" value="HTH_LUXR_2"/>
    <property type="match status" value="1"/>
</dbReference>
<organism evidence="8 9">
    <name type="scientific">Paeniglutamicibacter gangotriensis</name>
    <dbReference type="NCBI Taxonomy" id="254787"/>
    <lineage>
        <taxon>Bacteria</taxon>
        <taxon>Bacillati</taxon>
        <taxon>Actinomycetota</taxon>
        <taxon>Actinomycetes</taxon>
        <taxon>Micrococcales</taxon>
        <taxon>Micrococcaceae</taxon>
        <taxon>Paeniglutamicibacter</taxon>
    </lineage>
</organism>